<feature type="transmembrane region" description="Helical" evidence="1">
    <location>
        <begin position="20"/>
        <end position="53"/>
    </location>
</feature>
<dbReference type="AlphaFoldDB" id="A0A8S4QX73"/>
<name>A0A8S4QX73_9NEOP</name>
<accession>A0A8S4QX73</accession>
<reference evidence="2" key="1">
    <citation type="submission" date="2022-03" db="EMBL/GenBank/DDBJ databases">
        <authorList>
            <person name="Lindestad O."/>
        </authorList>
    </citation>
    <scope>NUCLEOTIDE SEQUENCE</scope>
</reference>
<evidence type="ECO:0000313" key="3">
    <source>
        <dbReference type="Proteomes" id="UP000838756"/>
    </source>
</evidence>
<dbReference type="EMBL" id="CAKXAJ010021834">
    <property type="protein sequence ID" value="CAH2226692.1"/>
    <property type="molecule type" value="Genomic_DNA"/>
</dbReference>
<organism evidence="2 3">
    <name type="scientific">Pararge aegeria aegeria</name>
    <dbReference type="NCBI Taxonomy" id="348720"/>
    <lineage>
        <taxon>Eukaryota</taxon>
        <taxon>Metazoa</taxon>
        <taxon>Ecdysozoa</taxon>
        <taxon>Arthropoda</taxon>
        <taxon>Hexapoda</taxon>
        <taxon>Insecta</taxon>
        <taxon>Pterygota</taxon>
        <taxon>Neoptera</taxon>
        <taxon>Endopterygota</taxon>
        <taxon>Lepidoptera</taxon>
        <taxon>Glossata</taxon>
        <taxon>Ditrysia</taxon>
        <taxon>Papilionoidea</taxon>
        <taxon>Nymphalidae</taxon>
        <taxon>Satyrinae</taxon>
        <taxon>Satyrini</taxon>
        <taxon>Parargina</taxon>
        <taxon>Pararge</taxon>
    </lineage>
</organism>
<keyword evidence="1" id="KW-1133">Transmembrane helix</keyword>
<keyword evidence="1" id="KW-0472">Membrane</keyword>
<dbReference type="Proteomes" id="UP000838756">
    <property type="component" value="Unassembled WGS sequence"/>
</dbReference>
<comment type="caution">
    <text evidence="2">The sequence shown here is derived from an EMBL/GenBank/DDBJ whole genome shotgun (WGS) entry which is preliminary data.</text>
</comment>
<gene>
    <name evidence="2" type="primary">jg880</name>
    <name evidence="2" type="ORF">PAEG_LOCUS7387</name>
</gene>
<evidence type="ECO:0000256" key="1">
    <source>
        <dbReference type="SAM" id="Phobius"/>
    </source>
</evidence>
<protein>
    <submittedName>
        <fullName evidence="2">Jg880 protein</fullName>
    </submittedName>
</protein>
<proteinExistence type="predicted"/>
<keyword evidence="3" id="KW-1185">Reference proteome</keyword>
<dbReference type="OrthoDB" id="6906952at2759"/>
<keyword evidence="1" id="KW-0812">Transmembrane</keyword>
<sequence>MTGYTILKTENLPDSLNGKPRWMICMVFTAGLLIMTLSATAAGVFIGYTYCYVEHRTGFRSAGNISQAQDIRTFNVPLGDAAEDNSINRAIVSSRLVQTIMRIGHQILSDNHSCSPGLKSNISIKESIENKFQKLLTVQ</sequence>
<evidence type="ECO:0000313" key="2">
    <source>
        <dbReference type="EMBL" id="CAH2226692.1"/>
    </source>
</evidence>